<dbReference type="CDD" id="cd19963">
    <property type="entry name" value="PBP1_BMP-like"/>
    <property type="match status" value="1"/>
</dbReference>
<gene>
    <name evidence="3" type="ORF">ISN26_05825</name>
</gene>
<dbReference type="InterPro" id="IPR006311">
    <property type="entry name" value="TAT_signal"/>
</dbReference>
<keyword evidence="4" id="KW-1185">Reference proteome</keyword>
<dbReference type="PANTHER" id="PTHR43208">
    <property type="entry name" value="ABC TRANSPORTER SUBSTRATE-BINDING PROTEIN"/>
    <property type="match status" value="1"/>
</dbReference>
<evidence type="ECO:0000259" key="2">
    <source>
        <dbReference type="Pfam" id="PF02608"/>
    </source>
</evidence>
<reference evidence="3" key="1">
    <citation type="submission" date="2020-10" db="EMBL/GenBank/DDBJ databases">
        <title>An improved Amphimedon queenslandica hologenome assembly reveals how three proteobacterial symbionts can extend the metabolic phenotypic of their marine sponge host.</title>
        <authorList>
            <person name="Degnan B."/>
            <person name="Degnan S."/>
            <person name="Xiang X."/>
        </authorList>
    </citation>
    <scope>NUCLEOTIDE SEQUENCE</scope>
    <source>
        <strain evidence="3">AqS2</strain>
    </source>
</reference>
<evidence type="ECO:0000256" key="1">
    <source>
        <dbReference type="ARBA" id="ARBA00022729"/>
    </source>
</evidence>
<dbReference type="InterPro" id="IPR052910">
    <property type="entry name" value="ABC-Purine-Binding"/>
</dbReference>
<name>A0A930XY69_9GAMM</name>
<organism evidence="3 4">
    <name type="scientific">Candidatus Amphirhobacter heronislandensis</name>
    <dbReference type="NCBI Taxonomy" id="1732024"/>
    <lineage>
        <taxon>Bacteria</taxon>
        <taxon>Pseudomonadati</taxon>
        <taxon>Pseudomonadota</taxon>
        <taxon>Gammaproteobacteria</taxon>
        <taxon>Candidatus Tethybacterales</taxon>
        <taxon>Candidatus Tethybacteraceae</taxon>
        <taxon>Candidatus Amphirhobacter</taxon>
    </lineage>
</organism>
<sequence>MRSSRRAVLVGAGLAATGLLLPRRAAASKLTVGYVYVGPKDDLGYSQTHAVAAQRVAAMPGVELVEQEEVPESASVRAALEAMIVERGARLVYPTSYGYYDPYVLELAARHPEVYFRHAGNRWQEGHPPNIGSYVAHMHEGQYLAGVMAAQAAPNGRLGFVASFRYPGIIRSVNAFALGAQRANPEATLRVAFIGGWTNPAKEAEIVNLYADQGLEAVGCSLDSSRTVVSTARARRVYACGYYHPMKEFGGEYYLTSPLVDWAALNMRTVSQVLAGERPPNYFEGGLAESMVTLDYDSPHMDGAAAAAVERARGELVVGGRSIWTGPIVDSEGIERIAPGEAVPRGDVRLKSMDWFVRGVQA</sequence>
<dbReference type="PANTHER" id="PTHR43208:SF1">
    <property type="entry name" value="ABC TRANSPORTER SUBSTRATE-BINDING PROTEIN"/>
    <property type="match status" value="1"/>
</dbReference>
<dbReference type="AlphaFoldDB" id="A0A930XY69"/>
<dbReference type="Pfam" id="PF02608">
    <property type="entry name" value="Bmp"/>
    <property type="match status" value="1"/>
</dbReference>
<dbReference type="GO" id="GO:0005886">
    <property type="term" value="C:plasma membrane"/>
    <property type="evidence" value="ECO:0007669"/>
    <property type="project" value="InterPro"/>
</dbReference>
<proteinExistence type="predicted"/>
<keyword evidence="1" id="KW-0732">Signal</keyword>
<dbReference type="Proteomes" id="UP000604381">
    <property type="component" value="Unassembled WGS sequence"/>
</dbReference>
<feature type="domain" description="ABC transporter substrate-binding protein PnrA-like" evidence="2">
    <location>
        <begin position="30"/>
        <end position="294"/>
    </location>
</feature>
<evidence type="ECO:0000313" key="4">
    <source>
        <dbReference type="Proteomes" id="UP000604381"/>
    </source>
</evidence>
<dbReference type="EMBL" id="JADHEI010000044">
    <property type="protein sequence ID" value="MBF2735578.1"/>
    <property type="molecule type" value="Genomic_DNA"/>
</dbReference>
<accession>A0A930XY69</accession>
<dbReference type="InterPro" id="IPR003760">
    <property type="entry name" value="PnrA-like"/>
</dbReference>
<dbReference type="Gene3D" id="3.40.50.2300">
    <property type="match status" value="2"/>
</dbReference>
<evidence type="ECO:0000313" key="3">
    <source>
        <dbReference type="EMBL" id="MBF2735578.1"/>
    </source>
</evidence>
<protein>
    <submittedName>
        <fullName evidence="3">BMP family ABC transporter substrate-binding protein</fullName>
    </submittedName>
</protein>
<dbReference type="PROSITE" id="PS51318">
    <property type="entry name" value="TAT"/>
    <property type="match status" value="1"/>
</dbReference>
<comment type="caution">
    <text evidence="3">The sequence shown here is derived from an EMBL/GenBank/DDBJ whole genome shotgun (WGS) entry which is preliminary data.</text>
</comment>